<keyword evidence="2" id="KW-1185">Reference proteome</keyword>
<gene>
    <name evidence="1" type="ORF">PDIGIT_LOCUS2841</name>
</gene>
<sequence length="60" mass="6942">MDFRFSPPRVWFLEARCKIIGDPGPESVPNRVRIRASQCLLVLDNNQLIVSSKVWLAFVR</sequence>
<comment type="caution">
    <text evidence="1">The sequence shown here is derived from an EMBL/GenBank/DDBJ whole genome shotgun (WGS) entry which is preliminary data.</text>
</comment>
<dbReference type="Proteomes" id="UP001152607">
    <property type="component" value="Unassembled WGS sequence"/>
</dbReference>
<protein>
    <submittedName>
        <fullName evidence="1">Uncharacterized protein</fullName>
    </submittedName>
</protein>
<reference evidence="1" key="1">
    <citation type="submission" date="2023-01" db="EMBL/GenBank/DDBJ databases">
        <authorList>
            <person name="Van Ghelder C."/>
            <person name="Rancurel C."/>
        </authorList>
    </citation>
    <scope>NUCLEOTIDE SEQUENCE</scope>
    <source>
        <strain evidence="1">CNCM I-4278</strain>
    </source>
</reference>
<organism evidence="1 2">
    <name type="scientific">Periconia digitata</name>
    <dbReference type="NCBI Taxonomy" id="1303443"/>
    <lineage>
        <taxon>Eukaryota</taxon>
        <taxon>Fungi</taxon>
        <taxon>Dikarya</taxon>
        <taxon>Ascomycota</taxon>
        <taxon>Pezizomycotina</taxon>
        <taxon>Dothideomycetes</taxon>
        <taxon>Pleosporomycetidae</taxon>
        <taxon>Pleosporales</taxon>
        <taxon>Massarineae</taxon>
        <taxon>Periconiaceae</taxon>
        <taxon>Periconia</taxon>
    </lineage>
</organism>
<dbReference type="AlphaFoldDB" id="A0A9W4U4P0"/>
<name>A0A9W4U4P0_9PLEO</name>
<evidence type="ECO:0000313" key="2">
    <source>
        <dbReference type="Proteomes" id="UP001152607"/>
    </source>
</evidence>
<accession>A0A9W4U4P0</accession>
<proteinExistence type="predicted"/>
<evidence type="ECO:0000313" key="1">
    <source>
        <dbReference type="EMBL" id="CAI6301128.1"/>
    </source>
</evidence>
<dbReference type="EMBL" id="CAOQHR010000002">
    <property type="protein sequence ID" value="CAI6301128.1"/>
    <property type="molecule type" value="Genomic_DNA"/>
</dbReference>